<dbReference type="Gene3D" id="3.40.50.720">
    <property type="entry name" value="NAD(P)-binding Rossmann-like Domain"/>
    <property type="match status" value="1"/>
</dbReference>
<dbReference type="InterPro" id="IPR000683">
    <property type="entry name" value="Gfo/Idh/MocA-like_OxRdtase_N"/>
</dbReference>
<dbReference type="Proteomes" id="UP000237684">
    <property type="component" value="Unassembled WGS sequence"/>
</dbReference>
<name>A0A2S8SPQ6_9BACT</name>
<proteinExistence type="predicted"/>
<dbReference type="InterPro" id="IPR052515">
    <property type="entry name" value="Gfo/Idh/MocA_Oxidoreductase"/>
</dbReference>
<dbReference type="Pfam" id="PF22725">
    <property type="entry name" value="GFO_IDH_MocA_C3"/>
    <property type="match status" value="1"/>
</dbReference>
<evidence type="ECO:0000313" key="4">
    <source>
        <dbReference type="Proteomes" id="UP000237684"/>
    </source>
</evidence>
<dbReference type="RefSeq" id="WP_106381093.1">
    <property type="nucleotide sequence ID" value="NZ_NIGF01000022.1"/>
</dbReference>
<dbReference type="GO" id="GO:0000166">
    <property type="term" value="F:nucleotide binding"/>
    <property type="evidence" value="ECO:0007669"/>
    <property type="project" value="InterPro"/>
</dbReference>
<dbReference type="InterPro" id="IPR055170">
    <property type="entry name" value="GFO_IDH_MocA-like_dom"/>
</dbReference>
<dbReference type="EMBL" id="NIGF01000022">
    <property type="protein sequence ID" value="PQV62783.1"/>
    <property type="molecule type" value="Genomic_DNA"/>
</dbReference>
<dbReference type="SUPFAM" id="SSF55347">
    <property type="entry name" value="Glyceraldehyde-3-phosphate dehydrogenase-like, C-terminal domain"/>
    <property type="match status" value="1"/>
</dbReference>
<dbReference type="PANTHER" id="PTHR43249">
    <property type="entry name" value="UDP-N-ACETYL-2-AMINO-2-DEOXY-D-GLUCURONATE OXIDASE"/>
    <property type="match status" value="1"/>
</dbReference>
<reference evidence="3 4" key="1">
    <citation type="journal article" date="2018" name="Syst. Appl. Microbiol.">
        <title>Abditibacterium utsteinense sp. nov., the first cultivated member of candidate phylum FBP, isolated from ice-free Antarctic soil samples.</title>
        <authorList>
            <person name="Tahon G."/>
            <person name="Tytgat B."/>
            <person name="Lebbe L."/>
            <person name="Carlier A."/>
            <person name="Willems A."/>
        </authorList>
    </citation>
    <scope>NUCLEOTIDE SEQUENCE [LARGE SCALE GENOMIC DNA]</scope>
    <source>
        <strain evidence="3 4">LMG 29911</strain>
    </source>
</reference>
<dbReference type="SUPFAM" id="SSF51735">
    <property type="entry name" value="NAD(P)-binding Rossmann-fold domains"/>
    <property type="match status" value="1"/>
</dbReference>
<sequence length="348" mass="37654">MSQTFNVAVIGAGAIGFNHIESFQKHPDARVVALAEVSPERGREAADKFGVETLVTDYKTLLSRSDIDVISIALPNYLHAPVGLEALQAGKNVMIDKPIATNAADAQKLVEEAKKQGTLLMVGQNNRMTPQVQTAKQLITRGDLGEVYHCKTAMLRHAGIPRIGSWFTQTKFAGGGATYDIGVHALDRALYLMGEFEAESVSGQTFAKFGPRGLGDGSWGKGEIDPSKPFDVDDLSIALIKLKGGRTVLLEASWAGFLDDYDGTQILGTEAGLKIPSMELQRNGADGYVKETVELLPPLVDPNRMAHFINVLQGKEEAFVKPEESLALQKILDAIYESSQTGKEVRIS</sequence>
<feature type="domain" description="Gfo/Idh/MocA-like oxidoreductase N-terminal" evidence="1">
    <location>
        <begin position="5"/>
        <end position="123"/>
    </location>
</feature>
<dbReference type="OrthoDB" id="9815825at2"/>
<dbReference type="InterPro" id="IPR036291">
    <property type="entry name" value="NAD(P)-bd_dom_sf"/>
</dbReference>
<dbReference type="InParanoid" id="A0A2S8SPQ6"/>
<dbReference type="PANTHER" id="PTHR43249:SF1">
    <property type="entry name" value="D-GLUCOSIDE 3-DEHYDROGENASE"/>
    <property type="match status" value="1"/>
</dbReference>
<dbReference type="AlphaFoldDB" id="A0A2S8SPQ6"/>
<accession>A0A2S8SPQ6</accession>
<gene>
    <name evidence="3" type="ORF">B1R32_12230</name>
</gene>
<protein>
    <submittedName>
        <fullName evidence="3">Putative dehydrogenase</fullName>
    </submittedName>
</protein>
<dbReference type="Gene3D" id="3.30.360.10">
    <property type="entry name" value="Dihydrodipicolinate Reductase, domain 2"/>
    <property type="match status" value="1"/>
</dbReference>
<organism evidence="3 4">
    <name type="scientific">Abditibacterium utsteinense</name>
    <dbReference type="NCBI Taxonomy" id="1960156"/>
    <lineage>
        <taxon>Bacteria</taxon>
        <taxon>Pseudomonadati</taxon>
        <taxon>Abditibacteriota</taxon>
        <taxon>Abditibacteriia</taxon>
        <taxon>Abditibacteriales</taxon>
        <taxon>Abditibacteriaceae</taxon>
        <taxon>Abditibacterium</taxon>
    </lineage>
</organism>
<evidence type="ECO:0000313" key="3">
    <source>
        <dbReference type="EMBL" id="PQV62783.1"/>
    </source>
</evidence>
<evidence type="ECO:0000259" key="1">
    <source>
        <dbReference type="Pfam" id="PF01408"/>
    </source>
</evidence>
<keyword evidence="4" id="KW-1185">Reference proteome</keyword>
<evidence type="ECO:0000259" key="2">
    <source>
        <dbReference type="Pfam" id="PF22725"/>
    </source>
</evidence>
<feature type="domain" description="GFO/IDH/MocA-like oxidoreductase" evidence="2">
    <location>
        <begin position="132"/>
        <end position="273"/>
    </location>
</feature>
<comment type="caution">
    <text evidence="3">The sequence shown here is derived from an EMBL/GenBank/DDBJ whole genome shotgun (WGS) entry which is preliminary data.</text>
</comment>
<dbReference type="Pfam" id="PF01408">
    <property type="entry name" value="GFO_IDH_MocA"/>
    <property type="match status" value="1"/>
</dbReference>